<dbReference type="GO" id="GO:0003924">
    <property type="term" value="F:GTPase activity"/>
    <property type="evidence" value="ECO:0007669"/>
    <property type="project" value="TreeGrafter"/>
</dbReference>
<dbReference type="SUPFAM" id="SSF52540">
    <property type="entry name" value="P-loop containing nucleoside triphosphate hydrolases"/>
    <property type="match status" value="1"/>
</dbReference>
<name>A0A4D9D2G8_9STRA</name>
<evidence type="ECO:0000256" key="7">
    <source>
        <dbReference type="ARBA" id="ARBA00023136"/>
    </source>
</evidence>
<evidence type="ECO:0000313" key="13">
    <source>
        <dbReference type="EMBL" id="TFJ83635.1"/>
    </source>
</evidence>
<dbReference type="PANTHER" id="PTHR45923">
    <property type="entry name" value="PROTEIN SEY1"/>
    <property type="match status" value="1"/>
</dbReference>
<keyword evidence="1" id="KW-0812">Transmembrane</keyword>
<feature type="region of interest" description="Disordered" evidence="11">
    <location>
        <begin position="219"/>
        <end position="245"/>
    </location>
</feature>
<dbReference type="OrthoDB" id="1597724at2759"/>
<feature type="domain" description="GB1/RHD3-type G" evidence="12">
    <location>
        <begin position="168"/>
        <end position="293"/>
    </location>
</feature>
<dbReference type="Proteomes" id="UP000355283">
    <property type="component" value="Unassembled WGS sequence"/>
</dbReference>
<comment type="similarity">
    <text evidence="9">Belongs to the TRAFAC class dynamin-like GTPase superfamily. GB1/RHD3 GTPase family.</text>
</comment>
<sequence length="781" mass="86164">MAWTWQPVHHSNSPRRQHGSSSPSRSPRLKPMRILQALLVQCVALFPDYAIAGGLNTMHGGMGIGLTGYRNVRPLATIKGGSTDVRRQDLGTPSTRPKRSPFGLVAGTDFFTIGARFQEVARHEVGVEEEWEKEDETSEGQQAMHDREAGRASQTPRQAEKEKGRYRNLQYTVVAIVGPQASGKSTLLNALYGTRFPVLEVGNVGVGRRTTQGVWVDMGVSDGARGMDSRNRTGAEEEEEGGVGRARVGRGRIPVVVMDTEGLESVSRGPGSHLFDRQLSTLAVTTADVILLNAWARDMRGGRWGSDLRAGLLETLVRRSLVPVGTEEGMEGKAQKRRLDTKKGGLKGLSGRRPVLVVVLRDSECLEGDVLGAQTIIQRHLEEAYGALGQDPPHSSPRGRAGLRGIAESRVDVRVVAMPSKAFQPLEFQKAVEELRQILQDSTGSPAGNEVAGKAMRAQKGERQGKGGRRTMSSFFSSSLSKQGRQFQPVPLRQFPTFVAELWESIIQESAGGATGDLTSLPSSSLRREEEVQAFVLRKILDSCMEEAEQGIERLERKVEAAASEMPILEYGRDADAIVRAALQSLEARLPPSTSSHSTPESSPQADLLKRLTRRLAPSYRQHVDALEDFYFGKFQDRFVGLFLPLRALDREAKFLTNDVATAFHKAAVTAVPSTFRMKEEKKNGGKGEGGDWSWEGAMERLRDEMDVEVADRRMEVEVLFPGEEEVQGGKNRLLRASWWRKVLLKVAVVFVNYLQTVQAAQALTRAARRRQEKYPPLPIF</sequence>
<comment type="function">
    <text evidence="8">Probable GTP-binding protein involved in generating and maintaining the structure of the tubular endoplasmic reticulum network.</text>
</comment>
<evidence type="ECO:0000313" key="14">
    <source>
        <dbReference type="Proteomes" id="UP000355283"/>
    </source>
</evidence>
<evidence type="ECO:0000256" key="6">
    <source>
        <dbReference type="ARBA" id="ARBA00023134"/>
    </source>
</evidence>
<dbReference type="Pfam" id="PF05879">
    <property type="entry name" value="RHD3_GTPase"/>
    <property type="match status" value="1"/>
</dbReference>
<keyword evidence="2" id="KW-0547">Nucleotide-binding</keyword>
<dbReference type="GO" id="GO:0016320">
    <property type="term" value="P:endoplasmic reticulum membrane fusion"/>
    <property type="evidence" value="ECO:0007669"/>
    <property type="project" value="TreeGrafter"/>
</dbReference>
<organism evidence="13 14">
    <name type="scientific">Nannochloropsis salina CCMP1776</name>
    <dbReference type="NCBI Taxonomy" id="1027361"/>
    <lineage>
        <taxon>Eukaryota</taxon>
        <taxon>Sar</taxon>
        <taxon>Stramenopiles</taxon>
        <taxon>Ochrophyta</taxon>
        <taxon>Eustigmatophyceae</taxon>
        <taxon>Eustigmatales</taxon>
        <taxon>Monodopsidaceae</taxon>
        <taxon>Microchloropsis</taxon>
        <taxon>Microchloropsis salina</taxon>
    </lineage>
</organism>
<dbReference type="GO" id="GO:0005783">
    <property type="term" value="C:endoplasmic reticulum"/>
    <property type="evidence" value="ECO:0007669"/>
    <property type="project" value="TreeGrafter"/>
</dbReference>
<dbReference type="PANTHER" id="PTHR45923:SF2">
    <property type="entry name" value="PROTEIN SEY1"/>
    <property type="match status" value="1"/>
</dbReference>
<dbReference type="InterPro" id="IPR030386">
    <property type="entry name" value="G_GB1_RHD3_dom"/>
</dbReference>
<evidence type="ECO:0000256" key="10">
    <source>
        <dbReference type="SAM" id="Coils"/>
    </source>
</evidence>
<dbReference type="GO" id="GO:0005525">
    <property type="term" value="F:GTP binding"/>
    <property type="evidence" value="ECO:0007669"/>
    <property type="project" value="UniProtKB-KW"/>
</dbReference>
<evidence type="ECO:0000256" key="4">
    <source>
        <dbReference type="ARBA" id="ARBA00022824"/>
    </source>
</evidence>
<feature type="region of interest" description="Disordered" evidence="11">
    <location>
        <begin position="126"/>
        <end position="164"/>
    </location>
</feature>
<keyword evidence="10" id="KW-0175">Coiled coil</keyword>
<feature type="region of interest" description="Disordered" evidence="11">
    <location>
        <begin position="442"/>
        <end position="480"/>
    </location>
</feature>
<keyword evidence="3" id="KW-0378">Hydrolase</keyword>
<feature type="compositionally biased region" description="Acidic residues" evidence="11">
    <location>
        <begin position="127"/>
        <end position="138"/>
    </location>
</feature>
<evidence type="ECO:0000256" key="8">
    <source>
        <dbReference type="ARBA" id="ARBA00029381"/>
    </source>
</evidence>
<keyword evidence="7" id="KW-0472">Membrane</keyword>
<dbReference type="EMBL" id="SDOX01000021">
    <property type="protein sequence ID" value="TFJ83635.1"/>
    <property type="molecule type" value="Genomic_DNA"/>
</dbReference>
<feature type="region of interest" description="Disordered" evidence="11">
    <location>
        <begin position="79"/>
        <end position="101"/>
    </location>
</feature>
<evidence type="ECO:0000256" key="11">
    <source>
        <dbReference type="SAM" id="MobiDB-lite"/>
    </source>
</evidence>
<evidence type="ECO:0000256" key="3">
    <source>
        <dbReference type="ARBA" id="ARBA00022801"/>
    </source>
</evidence>
<feature type="coiled-coil region" evidence="10">
    <location>
        <begin position="538"/>
        <end position="565"/>
    </location>
</feature>
<evidence type="ECO:0000256" key="1">
    <source>
        <dbReference type="ARBA" id="ARBA00022692"/>
    </source>
</evidence>
<evidence type="ECO:0000259" key="12">
    <source>
        <dbReference type="PROSITE" id="PS51715"/>
    </source>
</evidence>
<keyword evidence="4" id="KW-0256">Endoplasmic reticulum</keyword>
<dbReference type="PROSITE" id="PS51715">
    <property type="entry name" value="G_GB1_RHD3"/>
    <property type="match status" value="1"/>
</dbReference>
<keyword evidence="14" id="KW-1185">Reference proteome</keyword>
<keyword evidence="5" id="KW-1133">Transmembrane helix</keyword>
<reference evidence="13 14" key="1">
    <citation type="submission" date="2019-01" db="EMBL/GenBank/DDBJ databases">
        <title>Nuclear Genome Assembly of the Microalgal Biofuel strain Nannochloropsis salina CCMP1776.</title>
        <authorList>
            <person name="Hovde B."/>
        </authorList>
    </citation>
    <scope>NUCLEOTIDE SEQUENCE [LARGE SCALE GENOMIC DNA]</scope>
    <source>
        <strain evidence="13 14">CCMP1776</strain>
    </source>
</reference>
<feature type="compositionally biased region" description="Basic and acidic residues" evidence="11">
    <location>
        <begin position="225"/>
        <end position="235"/>
    </location>
</feature>
<protein>
    <recommendedName>
        <fullName evidence="12">GB1/RHD3-type G domain-containing protein</fullName>
    </recommendedName>
</protein>
<gene>
    <name evidence="13" type="ORF">NSK_004739</name>
</gene>
<dbReference type="InterPro" id="IPR008803">
    <property type="entry name" value="RHD3/Sey1"/>
</dbReference>
<accession>A0A4D9D2G8</accession>
<evidence type="ECO:0000256" key="5">
    <source>
        <dbReference type="ARBA" id="ARBA00022989"/>
    </source>
</evidence>
<evidence type="ECO:0000256" key="2">
    <source>
        <dbReference type="ARBA" id="ARBA00022741"/>
    </source>
</evidence>
<dbReference type="InterPro" id="IPR027417">
    <property type="entry name" value="P-loop_NTPase"/>
</dbReference>
<dbReference type="Gene3D" id="3.40.50.300">
    <property type="entry name" value="P-loop containing nucleotide triphosphate hydrolases"/>
    <property type="match status" value="1"/>
</dbReference>
<evidence type="ECO:0000256" key="9">
    <source>
        <dbReference type="PROSITE-ProRule" id="PRU01052"/>
    </source>
</evidence>
<comment type="caution">
    <text evidence="13">The sequence shown here is derived from an EMBL/GenBank/DDBJ whole genome shotgun (WGS) entry which is preliminary data.</text>
</comment>
<dbReference type="AlphaFoldDB" id="A0A4D9D2G8"/>
<keyword evidence="6" id="KW-0342">GTP-binding</keyword>
<proteinExistence type="inferred from homology"/>
<feature type="region of interest" description="Disordered" evidence="11">
    <location>
        <begin position="1"/>
        <end position="28"/>
    </location>
</feature>